<evidence type="ECO:0000313" key="1">
    <source>
        <dbReference type="EMBL" id="JAH20825.1"/>
    </source>
</evidence>
<dbReference type="EMBL" id="GBXM01087752">
    <property type="protein sequence ID" value="JAH20825.1"/>
    <property type="molecule type" value="Transcribed_RNA"/>
</dbReference>
<reference evidence="1" key="2">
    <citation type="journal article" date="2015" name="Fish Shellfish Immunol.">
        <title>Early steps in the European eel (Anguilla anguilla)-Vibrio vulnificus interaction in the gills: Role of the RtxA13 toxin.</title>
        <authorList>
            <person name="Callol A."/>
            <person name="Pajuelo D."/>
            <person name="Ebbesson L."/>
            <person name="Teles M."/>
            <person name="MacKenzie S."/>
            <person name="Amaro C."/>
        </authorList>
    </citation>
    <scope>NUCLEOTIDE SEQUENCE</scope>
</reference>
<accession>A0A0E9QX83</accession>
<organism evidence="1">
    <name type="scientific">Anguilla anguilla</name>
    <name type="common">European freshwater eel</name>
    <name type="synonym">Muraena anguilla</name>
    <dbReference type="NCBI Taxonomy" id="7936"/>
    <lineage>
        <taxon>Eukaryota</taxon>
        <taxon>Metazoa</taxon>
        <taxon>Chordata</taxon>
        <taxon>Craniata</taxon>
        <taxon>Vertebrata</taxon>
        <taxon>Euteleostomi</taxon>
        <taxon>Actinopterygii</taxon>
        <taxon>Neopterygii</taxon>
        <taxon>Teleostei</taxon>
        <taxon>Anguilliformes</taxon>
        <taxon>Anguillidae</taxon>
        <taxon>Anguilla</taxon>
    </lineage>
</organism>
<sequence length="41" mass="4714">MLPYILNGQVTHSSMGTPCSLMLEDFTFVSLFEHARLHFNE</sequence>
<protein>
    <submittedName>
        <fullName evidence="1">Uncharacterized protein</fullName>
    </submittedName>
</protein>
<proteinExistence type="predicted"/>
<dbReference type="AlphaFoldDB" id="A0A0E9QX83"/>
<name>A0A0E9QX83_ANGAN</name>
<reference evidence="1" key="1">
    <citation type="submission" date="2014-11" db="EMBL/GenBank/DDBJ databases">
        <authorList>
            <person name="Amaro Gonzalez C."/>
        </authorList>
    </citation>
    <scope>NUCLEOTIDE SEQUENCE</scope>
</reference>